<organism evidence="1 2">
    <name type="scientific">Bacillus phage vB_BsuP-Goe1</name>
    <dbReference type="NCBI Taxonomy" id="1807511"/>
    <lineage>
        <taxon>Viruses</taxon>
        <taxon>Duplodnaviria</taxon>
        <taxon>Heunggongvirae</taxon>
        <taxon>Uroviricota</taxon>
        <taxon>Caudoviricetes</taxon>
        <taxon>Salasmaviridae</taxon>
        <taxon>Picovirinae</taxon>
        <taxon>Beecentumtrevirus</taxon>
        <taxon>Beecentumtrevirus Goe1</taxon>
    </lineage>
</organism>
<gene>
    <name evidence="1" type="ORF">Goe1_c00120</name>
</gene>
<dbReference type="Proteomes" id="UP000222854">
    <property type="component" value="Segment"/>
</dbReference>
<dbReference type="Pfam" id="PF17548">
    <property type="entry name" value="p6"/>
    <property type="match status" value="1"/>
</dbReference>
<evidence type="ECO:0000313" key="1">
    <source>
        <dbReference type="EMBL" id="AMR58241.1"/>
    </source>
</evidence>
<dbReference type="InterPro" id="IPR035188">
    <property type="entry name" value="Histone-like_p6"/>
</dbReference>
<name>A0A142IG86_9CAUD</name>
<dbReference type="GO" id="GO:0003677">
    <property type="term" value="F:DNA binding"/>
    <property type="evidence" value="ECO:0007669"/>
    <property type="project" value="InterPro"/>
</dbReference>
<sequence length="100" mass="11379">MRKMMQREVTYTTAQLARMKMVDGEVTAEVLEPVTLIGNLSVEQAQREINKRPEFKENPAQVVGVEANTQLYELPLDVFLEHATVKERPVTKEEVAEVHA</sequence>
<dbReference type="EMBL" id="KU831549">
    <property type="protein sequence ID" value="AMR58241.1"/>
    <property type="molecule type" value="Genomic_DNA"/>
</dbReference>
<protein>
    <submittedName>
        <fullName evidence="1">Double-stranded DNA binding protein</fullName>
    </submittedName>
</protein>
<proteinExistence type="predicted"/>
<accession>A0A142IG86</accession>
<evidence type="ECO:0000313" key="2">
    <source>
        <dbReference type="Proteomes" id="UP000222854"/>
    </source>
</evidence>
<reference evidence="1 2" key="1">
    <citation type="submission" date="2016-02" db="EMBL/GenBank/DDBJ databases">
        <title>Genome sequence of Bacillus subtilis phage vB_BsuP_Goe1.</title>
        <authorList>
            <person name="Hertel R."/>
            <person name="Willms I.M."/>
            <person name="Daniel R."/>
        </authorList>
    </citation>
    <scope>NUCLEOTIDE SEQUENCE [LARGE SCALE GENOMIC DNA]</scope>
</reference>
<keyword evidence="2" id="KW-1185">Reference proteome</keyword>